<feature type="domain" description="HD" evidence="10">
    <location>
        <begin position="493"/>
        <end position="615"/>
    </location>
</feature>
<evidence type="ECO:0000256" key="8">
    <source>
        <dbReference type="SAM" id="MobiDB-lite"/>
    </source>
</evidence>
<proteinExistence type="inferred from homology"/>
<dbReference type="HAMAP" id="MF_00277">
    <property type="entry name" value="PII_uridylyl_transf"/>
    <property type="match status" value="1"/>
</dbReference>
<dbReference type="Pfam" id="PF01909">
    <property type="entry name" value="NTP_transf_2"/>
    <property type="match status" value="1"/>
</dbReference>
<evidence type="ECO:0000256" key="5">
    <source>
        <dbReference type="ARBA" id="ARBA00022842"/>
    </source>
</evidence>
<dbReference type="EC" id="3.1.4.-" evidence="7"/>
<dbReference type="InterPro" id="IPR006674">
    <property type="entry name" value="HD_domain"/>
</dbReference>
<keyword evidence="12" id="KW-1185">Reference proteome</keyword>
<evidence type="ECO:0000256" key="3">
    <source>
        <dbReference type="ARBA" id="ARBA00022737"/>
    </source>
</evidence>
<evidence type="ECO:0000313" key="11">
    <source>
        <dbReference type="EMBL" id="MQT13266.1"/>
    </source>
</evidence>
<dbReference type="Pfam" id="PF01966">
    <property type="entry name" value="HD"/>
    <property type="match status" value="1"/>
</dbReference>
<evidence type="ECO:0000256" key="1">
    <source>
        <dbReference type="ARBA" id="ARBA00022679"/>
    </source>
</evidence>
<dbReference type="CDD" id="cd05401">
    <property type="entry name" value="NT_GlnE_GlnD_like"/>
    <property type="match status" value="1"/>
</dbReference>
<dbReference type="InterPro" id="IPR043519">
    <property type="entry name" value="NT_sf"/>
</dbReference>
<dbReference type="InterPro" id="IPR003607">
    <property type="entry name" value="HD/PDEase_dom"/>
</dbReference>
<dbReference type="PANTHER" id="PTHR47320">
    <property type="entry name" value="BIFUNCTIONAL URIDYLYLTRANSFERASE/URIDYLYL-REMOVING ENZYME"/>
    <property type="match status" value="1"/>
</dbReference>
<dbReference type="PIRSF" id="PIRSF006288">
    <property type="entry name" value="PII_uridyltransf"/>
    <property type="match status" value="1"/>
</dbReference>
<dbReference type="InterPro" id="IPR013546">
    <property type="entry name" value="PII_UdlTrfase/GS_AdlTrfase"/>
</dbReference>
<keyword evidence="1 7" id="KW-0808">Transferase</keyword>
<comment type="function">
    <text evidence="7">Modifies, by uridylylation and deuridylylation, the PII regulatory proteins (GlnB and homologs), in response to the nitrogen status of the cell that GlnD senses through the glutamine level. Under low glutamine levels, catalyzes the conversion of the PII proteins and UTP to PII-UMP and PPi, while under higher glutamine levels, GlnD hydrolyzes PII-UMP to PII and UMP (deuridylylation). Thus, controls uridylylation state and activity of the PII proteins, and plays an important role in the regulation of nitrogen metabolism.</text>
</comment>
<keyword evidence="3" id="KW-0677">Repeat</keyword>
<dbReference type="InterPro" id="IPR002934">
    <property type="entry name" value="Polymerase_NTP_transf_dom"/>
</dbReference>
<feature type="domain" description="ACT" evidence="9">
    <location>
        <begin position="733"/>
        <end position="815"/>
    </location>
</feature>
<dbReference type="NCBIfam" id="NF003467">
    <property type="entry name" value="PRK05092.1"/>
    <property type="match status" value="1"/>
</dbReference>
<evidence type="ECO:0000259" key="9">
    <source>
        <dbReference type="PROSITE" id="PS51671"/>
    </source>
</evidence>
<dbReference type="GO" id="GO:0008081">
    <property type="term" value="F:phosphoric diester hydrolase activity"/>
    <property type="evidence" value="ECO:0007669"/>
    <property type="project" value="UniProtKB-UniRule"/>
</dbReference>
<keyword evidence="6 7" id="KW-0511">Multifunctional enzyme</keyword>
<dbReference type="CDD" id="cd04900">
    <property type="entry name" value="ACT_UUR-like_1"/>
    <property type="match status" value="1"/>
</dbReference>
<dbReference type="PANTHER" id="PTHR47320:SF1">
    <property type="entry name" value="BIFUNCTIONAL URIDYLYLTRANSFERASE_URIDYLYL-REMOVING ENZYME"/>
    <property type="match status" value="1"/>
</dbReference>
<dbReference type="InterPro" id="IPR045865">
    <property type="entry name" value="ACT-like_dom_sf"/>
</dbReference>
<dbReference type="SUPFAM" id="SSF55021">
    <property type="entry name" value="ACT-like"/>
    <property type="match status" value="2"/>
</dbReference>
<evidence type="ECO:0000256" key="6">
    <source>
        <dbReference type="ARBA" id="ARBA00023268"/>
    </source>
</evidence>
<dbReference type="Proteomes" id="UP000332515">
    <property type="component" value="Unassembled WGS sequence"/>
</dbReference>
<dbReference type="GO" id="GO:0006808">
    <property type="term" value="P:regulation of nitrogen utilization"/>
    <property type="evidence" value="ECO:0007669"/>
    <property type="project" value="UniProtKB-UniRule"/>
</dbReference>
<dbReference type="CDD" id="cd04899">
    <property type="entry name" value="ACT_ACR-UUR-like_2"/>
    <property type="match status" value="1"/>
</dbReference>
<dbReference type="InterPro" id="IPR002912">
    <property type="entry name" value="ACT_dom"/>
</dbReference>
<dbReference type="EC" id="2.7.7.59" evidence="7"/>
<evidence type="ECO:0000256" key="4">
    <source>
        <dbReference type="ARBA" id="ARBA00022801"/>
    </source>
</evidence>
<dbReference type="AlphaFoldDB" id="A0A6A7Y3C9"/>
<comment type="caution">
    <text evidence="7">Lacks conserved residue(s) required for the propagation of feature annotation.</text>
</comment>
<dbReference type="Gene3D" id="3.30.460.10">
    <property type="entry name" value="Beta Polymerase, domain 2"/>
    <property type="match status" value="1"/>
</dbReference>
<protein>
    <recommendedName>
        <fullName evidence="7">Bifunctional uridylyltransferase/uridylyl-removing enzyme</fullName>
        <shortName evidence="7">UTase/UR</shortName>
    </recommendedName>
    <alternativeName>
        <fullName evidence="7">Bifunctional [protein-PII] modification enzyme</fullName>
    </alternativeName>
    <alternativeName>
        <fullName evidence="7">Bifunctional nitrogen sensor protein</fullName>
    </alternativeName>
    <domain>
        <recommendedName>
            <fullName evidence="7">[Protein-PII] uridylyltransferase</fullName>
            <shortName evidence="7">PII uridylyltransferase</shortName>
            <shortName evidence="7">UTase</shortName>
            <ecNumber evidence="7">2.7.7.59</ecNumber>
        </recommendedName>
    </domain>
    <domain>
        <recommendedName>
            <fullName evidence="7">[Protein-PII]-UMP uridylyl-removing enzyme</fullName>
            <shortName evidence="7">UR</shortName>
            <ecNumber evidence="7">3.1.4.-</ecNumber>
        </recommendedName>
    </domain>
</protein>
<dbReference type="PROSITE" id="PS51671">
    <property type="entry name" value="ACT"/>
    <property type="match status" value="2"/>
</dbReference>
<feature type="region of interest" description="Uridylyltransferase" evidence="7">
    <location>
        <begin position="1"/>
        <end position="374"/>
    </location>
</feature>
<dbReference type="Pfam" id="PF24931">
    <property type="entry name" value="ACT_ACR9_3rd"/>
    <property type="match status" value="1"/>
</dbReference>
<dbReference type="CDD" id="cd00077">
    <property type="entry name" value="HDc"/>
    <property type="match status" value="1"/>
</dbReference>
<dbReference type="SMART" id="SM00471">
    <property type="entry name" value="HDc"/>
    <property type="match status" value="1"/>
</dbReference>
<comment type="catalytic activity">
    <reaction evidence="7">
        <text>[protein-PII]-uridylyl-L-tyrosine + H2O = [protein-PII]-L-tyrosine + UMP + H(+)</text>
        <dbReference type="Rhea" id="RHEA:48600"/>
        <dbReference type="Rhea" id="RHEA-COMP:12147"/>
        <dbReference type="Rhea" id="RHEA-COMP:12148"/>
        <dbReference type="ChEBI" id="CHEBI:15377"/>
        <dbReference type="ChEBI" id="CHEBI:15378"/>
        <dbReference type="ChEBI" id="CHEBI:46858"/>
        <dbReference type="ChEBI" id="CHEBI:57865"/>
        <dbReference type="ChEBI" id="CHEBI:90602"/>
    </reaction>
</comment>
<dbReference type="GO" id="GO:0008773">
    <property type="term" value="F:[protein-PII] uridylyltransferase activity"/>
    <property type="evidence" value="ECO:0007669"/>
    <property type="project" value="UniProtKB-UniRule"/>
</dbReference>
<dbReference type="InterPro" id="IPR010043">
    <property type="entry name" value="UTase/UR"/>
</dbReference>
<comment type="activity regulation">
    <text evidence="7">Uridylyltransferase (UTase) activity is inhibited by glutamine, while glutamine activates uridylyl-removing (UR) activity.</text>
</comment>
<dbReference type="PROSITE" id="PS51831">
    <property type="entry name" value="HD"/>
    <property type="match status" value="1"/>
</dbReference>
<dbReference type="SUPFAM" id="SSF81301">
    <property type="entry name" value="Nucleotidyltransferase"/>
    <property type="match status" value="1"/>
</dbReference>
<comment type="cofactor">
    <cofactor evidence="7">
        <name>Mg(2+)</name>
        <dbReference type="ChEBI" id="CHEBI:18420"/>
    </cofactor>
</comment>
<sequence>MLKQPLRSAELIDEDALRTEIAAIVAGRDPAAFRPDLVACLRRTRQAALKRAEDILLEEGRGIACAERLAYVQDVIIRVLADVAVRHVNRMGNPSKAERVALVAVGGYGRGTLAPGSDVDLLFILAYKQTPWTETVVEFVLYALWDLGLKVGHATRTVDECIRLSRGDMTIRTAILEARFLWGSEDMFADLERRFDKEVVDGTASEFVAAKLAERDERHRRQGRSRYLVEPNVKDGKGGLRDLHTLFWIAQYVYRVRERADFVERGVFSKSELTLFRKAEDFLWAVRCHMHFVTGRPEERLSFDIQREIALRLGYVSHPGLKDVERFMKHYFLVAKDVGDLTLIFCNALEAEQVKKTPRLNRFLGAIRRAPRTALPDGGAFVVEHDRINVADDGVFARDPVNLIRLFDVAARRGLAFHPDAMRLARRSLKLVDATLRENPEANKLFVDILTSRREPEIVLRRMNEVGLLGRFVPDFGRVVAMMQFNMYHHYTVDEHLLRCIGVLWDLERGERKDEHPLVTEIIGSVQSRRTLYIALFLHDIAKGRPEDHSIAGARIARRLGPRFGLTPAETETVAWLVEHHLVMSMVAQSRDLSDPKTIADFAALVQSPERLKMLLILTVCDIKAVGPGVWNGWKAQLLRTLYYEAEPLIAGGHTRRTRAEEVKHAKAELSAALYDWDPAELAAYMERHFPPYWLRVDLPTKIAHAGLVREADRLESRLATAVETRARHDITIITVLAPDHPRLLSVIAGACTVAGANIVDAQIFTTTDGLALDSIAISREFPAEDDEMRRAGRITDLIERALIGTEALPERIARKVAAKPGPKPFTVETEVIVDNSSSDRFTVVEVSGLDRPGLLYDITRTLSNLALNIASAHIATFGERVVDVFYVNDLTEQKITSASGQQAIRRQLRQVFDRTAAEMKAEETKVETRRERRPSDAAA</sequence>
<evidence type="ECO:0000256" key="7">
    <source>
        <dbReference type="HAMAP-Rule" id="MF_00277"/>
    </source>
</evidence>
<comment type="caution">
    <text evidence="11">The sequence shown here is derived from an EMBL/GenBank/DDBJ whole genome shotgun (WGS) entry which is preliminary data.</text>
</comment>
<accession>A0A6A7Y3C9</accession>
<keyword evidence="4 7" id="KW-0378">Hydrolase</keyword>
<name>A0A6A7Y3C9_9HYPH</name>
<comment type="catalytic activity">
    <reaction evidence="7">
        <text>[protein-PII]-L-tyrosine + UTP = [protein-PII]-uridylyl-L-tyrosine + diphosphate</text>
        <dbReference type="Rhea" id="RHEA:13673"/>
        <dbReference type="Rhea" id="RHEA-COMP:12147"/>
        <dbReference type="Rhea" id="RHEA-COMP:12148"/>
        <dbReference type="ChEBI" id="CHEBI:33019"/>
        <dbReference type="ChEBI" id="CHEBI:46398"/>
        <dbReference type="ChEBI" id="CHEBI:46858"/>
        <dbReference type="ChEBI" id="CHEBI:90602"/>
        <dbReference type="EC" id="2.7.7.59"/>
    </reaction>
</comment>
<dbReference type="SUPFAM" id="SSF81891">
    <property type="entry name" value="Poly A polymerase C-terminal region-like"/>
    <property type="match status" value="1"/>
</dbReference>
<evidence type="ECO:0000259" key="10">
    <source>
        <dbReference type="PROSITE" id="PS51831"/>
    </source>
</evidence>
<organism evidence="11 12">
    <name type="scientific">Segnochrobactrum spirostomi</name>
    <dbReference type="NCBI Taxonomy" id="2608987"/>
    <lineage>
        <taxon>Bacteria</taxon>
        <taxon>Pseudomonadati</taxon>
        <taxon>Pseudomonadota</taxon>
        <taxon>Alphaproteobacteria</taxon>
        <taxon>Hyphomicrobiales</taxon>
        <taxon>Segnochrobactraceae</taxon>
        <taxon>Segnochrobactrum</taxon>
    </lineage>
</organism>
<reference evidence="11 12" key="1">
    <citation type="submission" date="2019-09" db="EMBL/GenBank/DDBJ databases">
        <title>Segnochrobactrum spirostomi gen. nov., sp. nov., isolated from the ciliate Spirostomum cf. yagiui and description of a novel family, Segnochrobactraceae fam. nov. within the order Rhizobiales of the class Alphaproteobacteria.</title>
        <authorList>
            <person name="Akter S."/>
            <person name="Shazib S.U.A."/>
            <person name="Shin M.K."/>
        </authorList>
    </citation>
    <scope>NUCLEOTIDE SEQUENCE [LARGE SCALE GENOMIC DNA]</scope>
    <source>
        <strain evidence="11 12">Sp-1</strain>
    </source>
</reference>
<dbReference type="Pfam" id="PF08335">
    <property type="entry name" value="GlnD_UR_UTase"/>
    <property type="match status" value="1"/>
</dbReference>
<dbReference type="RefSeq" id="WP_153481445.1">
    <property type="nucleotide sequence ID" value="NZ_VWNA01000001.1"/>
</dbReference>
<dbReference type="NCBIfam" id="TIGR01693">
    <property type="entry name" value="UTase_glnD"/>
    <property type="match status" value="1"/>
</dbReference>
<dbReference type="EMBL" id="VWNA01000001">
    <property type="protein sequence ID" value="MQT13266.1"/>
    <property type="molecule type" value="Genomic_DNA"/>
</dbReference>
<comment type="similarity">
    <text evidence="7">Belongs to the GlnD family.</text>
</comment>
<gene>
    <name evidence="7" type="primary">glnD</name>
    <name evidence="11" type="ORF">F0357_11545</name>
</gene>
<dbReference type="SUPFAM" id="SSF81593">
    <property type="entry name" value="Nucleotidyltransferase substrate binding subunit/domain"/>
    <property type="match status" value="1"/>
</dbReference>
<dbReference type="Gene3D" id="1.10.3090.10">
    <property type="entry name" value="cca-adding enzyme, domain 2"/>
    <property type="match status" value="1"/>
</dbReference>
<keyword evidence="5 7" id="KW-0460">Magnesium</keyword>
<feature type="domain" description="ACT" evidence="9">
    <location>
        <begin position="844"/>
        <end position="932"/>
    </location>
</feature>
<dbReference type="Gene3D" id="3.30.70.260">
    <property type="match status" value="1"/>
</dbReference>
<evidence type="ECO:0000313" key="12">
    <source>
        <dbReference type="Proteomes" id="UP000332515"/>
    </source>
</evidence>
<comment type="domain">
    <text evidence="7">Has four distinct domains: an N-terminal nucleotidyltransferase (NT) domain responsible for UTase activity, a central HD domain that encodes UR activity, and two C-terminal ACT domains that seem to have a role in glutamine sensing.</text>
</comment>
<keyword evidence="2 7" id="KW-0548">Nucleotidyltransferase</keyword>
<evidence type="ECO:0000256" key="2">
    <source>
        <dbReference type="ARBA" id="ARBA00022695"/>
    </source>
</evidence>
<feature type="region of interest" description="Disordered" evidence="8">
    <location>
        <begin position="920"/>
        <end position="940"/>
    </location>
</feature>